<protein>
    <submittedName>
        <fullName evidence="2">Uncharacterized protein</fullName>
    </submittedName>
</protein>
<keyword evidence="1" id="KW-0472">Membrane</keyword>
<dbReference type="EMBL" id="DS269791">
    <property type="protein sequence ID" value="EFO88419.1"/>
    <property type="molecule type" value="Genomic_DNA"/>
</dbReference>
<keyword evidence="1" id="KW-1133">Transmembrane helix</keyword>
<evidence type="ECO:0000313" key="2">
    <source>
        <dbReference type="EMBL" id="EFO88419.1"/>
    </source>
</evidence>
<dbReference type="AlphaFoldDB" id="E3NRS6"/>
<proteinExistence type="predicted"/>
<evidence type="ECO:0000313" key="3">
    <source>
        <dbReference type="Proteomes" id="UP000008281"/>
    </source>
</evidence>
<dbReference type="HOGENOM" id="CLU_2415379_0_0_1"/>
<gene>
    <name evidence="2" type="ORF">CRE_15204</name>
</gene>
<evidence type="ECO:0000256" key="1">
    <source>
        <dbReference type="SAM" id="Phobius"/>
    </source>
</evidence>
<feature type="transmembrane region" description="Helical" evidence="1">
    <location>
        <begin position="12"/>
        <end position="39"/>
    </location>
</feature>
<accession>E3NRS6</accession>
<keyword evidence="3" id="KW-1185">Reference proteome</keyword>
<sequence length="92" mass="10296">MSRDSNPSSLTILLLLVILVISISNYFTFILVISISNYFTFSKIVKSISNQMFTQFYLLQNTTSSHQPIQILPTSSVSTNQNPSKNCGKINC</sequence>
<dbReference type="Proteomes" id="UP000008281">
    <property type="component" value="Unassembled WGS sequence"/>
</dbReference>
<dbReference type="InParanoid" id="E3NRS6"/>
<keyword evidence="1" id="KW-0812">Transmembrane</keyword>
<organism evidence="3">
    <name type="scientific">Caenorhabditis remanei</name>
    <name type="common">Caenorhabditis vulgaris</name>
    <dbReference type="NCBI Taxonomy" id="31234"/>
    <lineage>
        <taxon>Eukaryota</taxon>
        <taxon>Metazoa</taxon>
        <taxon>Ecdysozoa</taxon>
        <taxon>Nematoda</taxon>
        <taxon>Chromadorea</taxon>
        <taxon>Rhabditida</taxon>
        <taxon>Rhabditina</taxon>
        <taxon>Rhabditomorpha</taxon>
        <taxon>Rhabditoidea</taxon>
        <taxon>Rhabditidae</taxon>
        <taxon>Peloderinae</taxon>
        <taxon>Caenorhabditis</taxon>
    </lineage>
</organism>
<name>E3NRS6_CAERE</name>
<reference evidence="2" key="1">
    <citation type="submission" date="2007-07" db="EMBL/GenBank/DDBJ databases">
        <title>PCAP assembly of the Caenorhabditis remanei genome.</title>
        <authorList>
            <consortium name="The Caenorhabditis remanei Sequencing Consortium"/>
            <person name="Wilson R.K."/>
        </authorList>
    </citation>
    <scope>NUCLEOTIDE SEQUENCE [LARGE SCALE GENOMIC DNA]</scope>
    <source>
        <strain evidence="2">PB4641</strain>
    </source>
</reference>